<gene>
    <name evidence="1" type="ORF">F0145_25445</name>
</gene>
<name>A0A5M6CUH8_9BACT</name>
<evidence type="ECO:0000313" key="1">
    <source>
        <dbReference type="EMBL" id="KAA5538851.1"/>
    </source>
</evidence>
<dbReference type="PANTHER" id="PTHR14136:SF17">
    <property type="entry name" value="BTB_POZ DOMAIN-CONTAINING PROTEIN KCTD9"/>
    <property type="match status" value="1"/>
</dbReference>
<proteinExistence type="predicted"/>
<dbReference type="InterPro" id="IPR051082">
    <property type="entry name" value="Pentapeptide-BTB/POZ_domain"/>
</dbReference>
<dbReference type="RefSeq" id="WP_150093414.1">
    <property type="nucleotide sequence ID" value="NZ_VWSF01000038.1"/>
</dbReference>
<dbReference type="Pfam" id="PF00805">
    <property type="entry name" value="Pentapeptide"/>
    <property type="match status" value="3"/>
</dbReference>
<dbReference type="EMBL" id="VWSF01000038">
    <property type="protein sequence ID" value="KAA5538851.1"/>
    <property type="molecule type" value="Genomic_DNA"/>
</dbReference>
<evidence type="ECO:0000313" key="2">
    <source>
        <dbReference type="Proteomes" id="UP000323426"/>
    </source>
</evidence>
<reference evidence="1 2" key="1">
    <citation type="submission" date="2019-09" db="EMBL/GenBank/DDBJ databases">
        <title>Genome sequence and assembly of Adhaeribacter sp.</title>
        <authorList>
            <person name="Chhetri G."/>
        </authorList>
    </citation>
    <scope>NUCLEOTIDE SEQUENCE [LARGE SCALE GENOMIC DNA]</scope>
    <source>
        <strain evidence="1 2">DK36</strain>
    </source>
</reference>
<dbReference type="AlphaFoldDB" id="A0A5M6CUH8"/>
<dbReference type="PANTHER" id="PTHR14136">
    <property type="entry name" value="BTB_POZ DOMAIN-CONTAINING PROTEIN KCTD9"/>
    <property type="match status" value="1"/>
</dbReference>
<dbReference type="SUPFAM" id="SSF141571">
    <property type="entry name" value="Pentapeptide repeat-like"/>
    <property type="match status" value="1"/>
</dbReference>
<dbReference type="Gene3D" id="2.160.20.80">
    <property type="entry name" value="E3 ubiquitin-protein ligase SopA"/>
    <property type="match status" value="1"/>
</dbReference>
<dbReference type="InterPro" id="IPR001646">
    <property type="entry name" value="5peptide_repeat"/>
</dbReference>
<organism evidence="1 2">
    <name type="scientific">Adhaeribacter rhizoryzae</name>
    <dbReference type="NCBI Taxonomy" id="2607907"/>
    <lineage>
        <taxon>Bacteria</taxon>
        <taxon>Pseudomonadati</taxon>
        <taxon>Bacteroidota</taxon>
        <taxon>Cytophagia</taxon>
        <taxon>Cytophagales</taxon>
        <taxon>Hymenobacteraceae</taxon>
        <taxon>Adhaeribacter</taxon>
    </lineage>
</organism>
<accession>A0A5M6CUH8</accession>
<comment type="caution">
    <text evidence="1">The sequence shown here is derived from an EMBL/GenBank/DDBJ whole genome shotgun (WGS) entry which is preliminary data.</text>
</comment>
<dbReference type="Proteomes" id="UP000323426">
    <property type="component" value="Unassembled WGS sequence"/>
</dbReference>
<sequence>MADENQLKLIREGVKVWNKWRNENPGMPVDLSGVNLSGGNLFRINLQQANLREANLSGANLRKAKLNGADLIEADLREAKLQKANLSRVNLSRANLSGANLRQANLNRVHLLKGTIREANLSGVELIEAELIEADFFRANLRKANLKDANLSRADLREANCYKTNLSQANLTGAGLQNASLVETNLEQAVLTNCKIYGISAWALEGTPANQSNLVVTPIGEPEITVDDLQVAQFVYLLLNNKNVRNIIDTITSKAVLILGRFTPERKAVLDAIADELRKYNLLPIIFDFERSPSRDFTETIKSLASLSFCVIADITNPSSAPLELQATVPDFQIPFVPIIQAGEKPFSMFSSLIGKYDWVLKPVITYTSIDDLLAGFELAILNPVLKKHKELQMTKAQAIEVLSIKDFISNMKLNSASDFRL</sequence>
<protein>
    <submittedName>
        <fullName evidence="1">Pentapeptide repeat-containing protein</fullName>
    </submittedName>
</protein>
<keyword evidence="2" id="KW-1185">Reference proteome</keyword>